<proteinExistence type="predicted"/>
<dbReference type="Proteomes" id="UP000184255">
    <property type="component" value="Unassembled WGS sequence"/>
</dbReference>
<dbReference type="AlphaFoldDB" id="A0A1L7U8K1"/>
<feature type="compositionally biased region" description="Low complexity" evidence="1">
    <location>
        <begin position="46"/>
        <end position="61"/>
    </location>
</feature>
<reference evidence="3" key="1">
    <citation type="journal article" date="2016" name="Genome Biol. Evol.">
        <title>Comparative 'omics' of the Fusarium fujikuroi species complex highlights differences in genetic potential and metabolite synthesis.</title>
        <authorList>
            <person name="Niehaus E.-M."/>
            <person name="Muensterkoetter M."/>
            <person name="Proctor R.H."/>
            <person name="Brown D.W."/>
            <person name="Sharon A."/>
            <person name="Idan Y."/>
            <person name="Oren-Young L."/>
            <person name="Sieber C.M."/>
            <person name="Novak O."/>
            <person name="Pencik A."/>
            <person name="Tarkowska D."/>
            <person name="Hromadova K."/>
            <person name="Freeman S."/>
            <person name="Maymon M."/>
            <person name="Elazar M."/>
            <person name="Youssef S.A."/>
            <person name="El-Shabrawy E.S.M."/>
            <person name="Shalaby A.B.A."/>
            <person name="Houterman P."/>
            <person name="Brock N.L."/>
            <person name="Burkhardt I."/>
            <person name="Tsavkelova E.A."/>
            <person name="Dickschat J.S."/>
            <person name="Galuszka P."/>
            <person name="Gueldener U."/>
            <person name="Tudzynski B."/>
        </authorList>
    </citation>
    <scope>NUCLEOTIDE SEQUENCE [LARGE SCALE GENOMIC DNA]</scope>
    <source>
        <strain evidence="3">MRC7560</strain>
    </source>
</reference>
<evidence type="ECO:0000313" key="2">
    <source>
        <dbReference type="EMBL" id="CVL05442.1"/>
    </source>
</evidence>
<dbReference type="GeneID" id="65089990"/>
<dbReference type="RefSeq" id="XP_041689314.1">
    <property type="nucleotide sequence ID" value="XM_041823766.1"/>
</dbReference>
<sequence length="290" mass="32217">MSEKPPNKRQHTPYALLGESDLAKRACLEQPSFLDTSRLQEPSWLNPISSSNPSQRNSFSPFALSDTGSSRLSPLGHQPIGNEDTVMLSDNESDQCCFGELLIEFLSPATLSEDLSHVPIELRFSGHVISLHVEGSGNYMGRIESKAIVDLVEDYQVTLATTLECPPVKKKKSADSFQTPKTLHIVVYGLRKDMNEIGDILEGSELFLQHPTEYDTRLEYLNPQYLLRPGSTIPRADGAAFQAIEKQHSPEQVMAEKAKSEVHRVFDSASGPSTFTQVQPSSRLRTCLQE</sequence>
<feature type="region of interest" description="Disordered" evidence="1">
    <location>
        <begin position="43"/>
        <end position="84"/>
    </location>
</feature>
<dbReference type="EMBL" id="FCQH01000016">
    <property type="protein sequence ID" value="CVL05442.1"/>
    <property type="molecule type" value="Genomic_DNA"/>
</dbReference>
<name>A0A1L7U8K1_FUSMA</name>
<dbReference type="VEuPathDB" id="FungiDB:FMAN_10737"/>
<organism evidence="2 3">
    <name type="scientific">Fusarium mangiferae</name>
    <name type="common">Mango malformation disease fungus</name>
    <dbReference type="NCBI Taxonomy" id="192010"/>
    <lineage>
        <taxon>Eukaryota</taxon>
        <taxon>Fungi</taxon>
        <taxon>Dikarya</taxon>
        <taxon>Ascomycota</taxon>
        <taxon>Pezizomycotina</taxon>
        <taxon>Sordariomycetes</taxon>
        <taxon>Hypocreomycetidae</taxon>
        <taxon>Hypocreales</taxon>
        <taxon>Nectriaceae</taxon>
        <taxon>Fusarium</taxon>
        <taxon>Fusarium fujikuroi species complex</taxon>
    </lineage>
</organism>
<evidence type="ECO:0000256" key="1">
    <source>
        <dbReference type="SAM" id="MobiDB-lite"/>
    </source>
</evidence>
<evidence type="ECO:0000313" key="3">
    <source>
        <dbReference type="Proteomes" id="UP000184255"/>
    </source>
</evidence>
<keyword evidence="3" id="KW-1185">Reference proteome</keyword>
<comment type="caution">
    <text evidence="2">The sequence shown here is derived from an EMBL/GenBank/DDBJ whole genome shotgun (WGS) entry which is preliminary data.</text>
</comment>
<dbReference type="GO" id="GO:0004386">
    <property type="term" value="F:helicase activity"/>
    <property type="evidence" value="ECO:0007669"/>
    <property type="project" value="UniProtKB-KW"/>
</dbReference>
<gene>
    <name evidence="2" type="ORF">FMAN_10737</name>
</gene>
<protein>
    <submittedName>
        <fullName evidence="2">Related to helicase-like transcription factor protein</fullName>
    </submittedName>
</protein>
<feature type="region of interest" description="Disordered" evidence="1">
    <location>
        <begin position="271"/>
        <end position="290"/>
    </location>
</feature>
<accession>A0A1L7U8K1</accession>